<feature type="chain" id="PRO_5021426848" evidence="1">
    <location>
        <begin position="16"/>
        <end position="80"/>
    </location>
</feature>
<sequence length="80" mass="8886">VKNTLLLKAVEIVLAILLETRISRWKVLGSHMSKDHTCPFAVMIFARSNDMVTKPISIHDPALEEQPVPKKSGLNISYGS</sequence>
<accession>A0A4Y7JF83</accession>
<reference evidence="2 3" key="1">
    <citation type="journal article" date="2018" name="Science">
        <title>The opium poppy genome and morphinan production.</title>
        <authorList>
            <person name="Guo L."/>
            <person name="Winzer T."/>
            <person name="Yang X."/>
            <person name="Li Y."/>
            <person name="Ning Z."/>
            <person name="He Z."/>
            <person name="Teodor R."/>
            <person name="Lu Y."/>
            <person name="Bowser T.A."/>
            <person name="Graham I.A."/>
            <person name="Ye K."/>
        </authorList>
    </citation>
    <scope>NUCLEOTIDE SEQUENCE [LARGE SCALE GENOMIC DNA]</scope>
    <source>
        <strain evidence="3">cv. HN1</strain>
        <tissue evidence="2">Leaves</tissue>
    </source>
</reference>
<proteinExistence type="predicted"/>
<protein>
    <submittedName>
        <fullName evidence="2">Uncharacterized protein</fullName>
    </submittedName>
</protein>
<feature type="non-terminal residue" evidence="2">
    <location>
        <position position="1"/>
    </location>
</feature>
<feature type="non-terminal residue" evidence="2">
    <location>
        <position position="80"/>
    </location>
</feature>
<dbReference type="EMBL" id="CM010718">
    <property type="protein sequence ID" value="RZC58702.1"/>
    <property type="molecule type" value="Genomic_DNA"/>
</dbReference>
<name>A0A4Y7JF83_PAPSO</name>
<gene>
    <name evidence="2" type="ORF">C5167_006008</name>
</gene>
<dbReference type="Proteomes" id="UP000316621">
    <property type="component" value="Chromosome 4"/>
</dbReference>
<dbReference type="Gramene" id="RZC58702">
    <property type="protein sequence ID" value="RZC58702"/>
    <property type="gene ID" value="C5167_006008"/>
</dbReference>
<keyword evidence="3" id="KW-1185">Reference proteome</keyword>
<evidence type="ECO:0000256" key="1">
    <source>
        <dbReference type="SAM" id="SignalP"/>
    </source>
</evidence>
<feature type="signal peptide" evidence="1">
    <location>
        <begin position="1"/>
        <end position="15"/>
    </location>
</feature>
<keyword evidence="1" id="KW-0732">Signal</keyword>
<organism evidence="2 3">
    <name type="scientific">Papaver somniferum</name>
    <name type="common">Opium poppy</name>
    <dbReference type="NCBI Taxonomy" id="3469"/>
    <lineage>
        <taxon>Eukaryota</taxon>
        <taxon>Viridiplantae</taxon>
        <taxon>Streptophyta</taxon>
        <taxon>Embryophyta</taxon>
        <taxon>Tracheophyta</taxon>
        <taxon>Spermatophyta</taxon>
        <taxon>Magnoliopsida</taxon>
        <taxon>Ranunculales</taxon>
        <taxon>Papaveraceae</taxon>
        <taxon>Papaveroideae</taxon>
        <taxon>Papaver</taxon>
    </lineage>
</organism>
<dbReference type="AlphaFoldDB" id="A0A4Y7JF83"/>
<evidence type="ECO:0000313" key="3">
    <source>
        <dbReference type="Proteomes" id="UP000316621"/>
    </source>
</evidence>
<evidence type="ECO:0000313" key="2">
    <source>
        <dbReference type="EMBL" id="RZC58702.1"/>
    </source>
</evidence>